<dbReference type="InterPro" id="IPR013087">
    <property type="entry name" value="Znf_C2H2_type"/>
</dbReference>
<dbReference type="InterPro" id="IPR036236">
    <property type="entry name" value="Znf_C2H2_sf"/>
</dbReference>
<accession>A0A836EW58</accession>
<keyword evidence="1" id="KW-0863">Zinc-finger</keyword>
<feature type="domain" description="C2H2-type" evidence="2">
    <location>
        <begin position="84"/>
        <end position="111"/>
    </location>
</feature>
<dbReference type="SUPFAM" id="SSF57667">
    <property type="entry name" value="beta-beta-alpha zinc fingers"/>
    <property type="match status" value="1"/>
</dbReference>
<evidence type="ECO:0000313" key="3">
    <source>
        <dbReference type="EMBL" id="KAG5331044.1"/>
    </source>
</evidence>
<name>A0A836EW58_9HYME</name>
<dbReference type="Proteomes" id="UP000669903">
    <property type="component" value="Unassembled WGS sequence"/>
</dbReference>
<keyword evidence="4" id="KW-1185">Reference proteome</keyword>
<feature type="non-terminal residue" evidence="3">
    <location>
        <position position="154"/>
    </location>
</feature>
<comment type="caution">
    <text evidence="3">The sequence shown here is derived from an EMBL/GenBank/DDBJ whole genome shotgun (WGS) entry which is preliminary data.</text>
</comment>
<dbReference type="PROSITE" id="PS00028">
    <property type="entry name" value="ZINC_FINGER_C2H2_1"/>
    <property type="match status" value="1"/>
</dbReference>
<evidence type="ECO:0000259" key="2">
    <source>
        <dbReference type="PROSITE" id="PS50157"/>
    </source>
</evidence>
<dbReference type="AlphaFoldDB" id="A0A836EW58"/>
<keyword evidence="1" id="KW-0862">Zinc</keyword>
<gene>
    <name evidence="3" type="primary">E4f1</name>
    <name evidence="3" type="ORF">G6Z76_0009686</name>
</gene>
<protein>
    <submittedName>
        <fullName evidence="3">E4F1 factor</fullName>
    </submittedName>
</protein>
<dbReference type="EMBL" id="JAANIC010005647">
    <property type="protein sequence ID" value="KAG5331044.1"/>
    <property type="molecule type" value="Genomic_DNA"/>
</dbReference>
<keyword evidence="1" id="KW-0479">Metal-binding</keyword>
<organism evidence="3 4">
    <name type="scientific">Acromyrmex charruanus</name>
    <dbReference type="NCBI Taxonomy" id="2715315"/>
    <lineage>
        <taxon>Eukaryota</taxon>
        <taxon>Metazoa</taxon>
        <taxon>Ecdysozoa</taxon>
        <taxon>Arthropoda</taxon>
        <taxon>Hexapoda</taxon>
        <taxon>Insecta</taxon>
        <taxon>Pterygota</taxon>
        <taxon>Neoptera</taxon>
        <taxon>Endopterygota</taxon>
        <taxon>Hymenoptera</taxon>
        <taxon>Apocrita</taxon>
        <taxon>Aculeata</taxon>
        <taxon>Formicoidea</taxon>
        <taxon>Formicidae</taxon>
        <taxon>Myrmicinae</taxon>
        <taxon>Acromyrmex</taxon>
    </lineage>
</organism>
<feature type="non-terminal residue" evidence="3">
    <location>
        <position position="1"/>
    </location>
</feature>
<dbReference type="PROSITE" id="PS50157">
    <property type="entry name" value="ZINC_FINGER_C2H2_2"/>
    <property type="match status" value="1"/>
</dbReference>
<dbReference type="GO" id="GO:0008270">
    <property type="term" value="F:zinc ion binding"/>
    <property type="evidence" value="ECO:0007669"/>
    <property type="project" value="UniProtKB-KW"/>
</dbReference>
<evidence type="ECO:0000256" key="1">
    <source>
        <dbReference type="PROSITE-ProRule" id="PRU00042"/>
    </source>
</evidence>
<reference evidence="3" key="1">
    <citation type="submission" date="2020-03" db="EMBL/GenBank/DDBJ databases">
        <title>Relaxed selection underlies rapid genomic changes in the transitions from sociality to social parasitism in ants.</title>
        <authorList>
            <person name="Bi X."/>
        </authorList>
    </citation>
    <scope>NUCLEOTIDE SEQUENCE</scope>
    <source>
        <strain evidence="3">BGI-DK2014a</strain>
        <tissue evidence="3">Whole body</tissue>
    </source>
</reference>
<evidence type="ECO:0000313" key="4">
    <source>
        <dbReference type="Proteomes" id="UP000669903"/>
    </source>
</evidence>
<sequence length="154" mass="18604">MCNVCRIKFPNEIVSSTLENHLHTHFIPKRLACRQMKNALKKHETEACFSRRRTKVRRFECDICKRHFQLKGHSKNILSHNRIKPCKYCNKRYKRPWSLKMHKYWHTRLKRFKRDFCKIREGTVCKSHSHTSHTLMRNLTSIMPAKVSTGRNVR</sequence>
<proteinExistence type="predicted"/>